<accession>A0AAV8D6N5</accession>
<feature type="domain" description="CTLH" evidence="5">
    <location>
        <begin position="47"/>
        <end position="106"/>
    </location>
</feature>
<dbReference type="InterPro" id="IPR054080">
    <property type="entry name" value="TPR1-like_2nd"/>
</dbReference>
<dbReference type="SMART" id="SM00320">
    <property type="entry name" value="WD40"/>
    <property type="match status" value="7"/>
</dbReference>
<dbReference type="PROSITE" id="PS50082">
    <property type="entry name" value="WD_REPEATS_2"/>
    <property type="match status" value="3"/>
</dbReference>
<dbReference type="EMBL" id="JAMFTS010000004">
    <property type="protein sequence ID" value="KAJ4763161.1"/>
    <property type="molecule type" value="Genomic_DNA"/>
</dbReference>
<dbReference type="InterPro" id="IPR036322">
    <property type="entry name" value="WD40_repeat_dom_sf"/>
</dbReference>
<feature type="repeat" description="WD" evidence="3">
    <location>
        <begin position="315"/>
        <end position="352"/>
    </location>
</feature>
<dbReference type="Pfam" id="PF21889">
    <property type="entry name" value="TPR1-like_2nd"/>
    <property type="match status" value="1"/>
</dbReference>
<keyword evidence="1 3" id="KW-0853">WD repeat</keyword>
<dbReference type="Proteomes" id="UP001140206">
    <property type="component" value="Chromosome 4"/>
</dbReference>
<evidence type="ECO:0000256" key="2">
    <source>
        <dbReference type="ARBA" id="ARBA00022737"/>
    </source>
</evidence>
<dbReference type="Pfam" id="PF00400">
    <property type="entry name" value="WD40"/>
    <property type="match status" value="2"/>
</dbReference>
<feature type="repeat" description="WD" evidence="3">
    <location>
        <begin position="882"/>
        <end position="923"/>
    </location>
</feature>
<evidence type="ECO:0000259" key="5">
    <source>
        <dbReference type="PROSITE" id="PS50897"/>
    </source>
</evidence>
<evidence type="ECO:0000256" key="1">
    <source>
        <dbReference type="ARBA" id="ARBA00022574"/>
    </source>
</evidence>
<dbReference type="PROSITE" id="PS50294">
    <property type="entry name" value="WD_REPEATS_REGION"/>
    <property type="match status" value="2"/>
</dbReference>
<dbReference type="InterPro" id="IPR027728">
    <property type="entry name" value="Topless_fam"/>
</dbReference>
<dbReference type="Gene3D" id="2.130.10.10">
    <property type="entry name" value="YVTN repeat-like/Quinoprotein amine dehydrogenase"/>
    <property type="match status" value="3"/>
</dbReference>
<organism evidence="6 7">
    <name type="scientific">Rhynchospora pubera</name>
    <dbReference type="NCBI Taxonomy" id="906938"/>
    <lineage>
        <taxon>Eukaryota</taxon>
        <taxon>Viridiplantae</taxon>
        <taxon>Streptophyta</taxon>
        <taxon>Embryophyta</taxon>
        <taxon>Tracheophyta</taxon>
        <taxon>Spermatophyta</taxon>
        <taxon>Magnoliopsida</taxon>
        <taxon>Liliopsida</taxon>
        <taxon>Poales</taxon>
        <taxon>Cyperaceae</taxon>
        <taxon>Cyperoideae</taxon>
        <taxon>Rhynchosporeae</taxon>
        <taxon>Rhynchospora</taxon>
    </lineage>
</organism>
<sequence>MSGNQGQSLAPVGMPAMSREFYFLLLQFLNEAELHETAHSVERDSQVYFNLEYFEELIRAGDWAKAEWYLRGFFTNVQDNRYGLKMLFEIYKQKYFEALYRNEKDVTLDILRREFRSIISANQDVYKELTLLFKLQDFRQHPQLMGWNNPQNARAALCSKMRDLVLKCPVFPHWGRYLHERAMSNAVMTTIVEDCNHSELMPPPLSMSPSVVPRQEQNIMPLPSSLPTVLTHSAAGPSRSILDVRASPQRAIMCQDSHSSDLMVPAKRLCASGPSISAEQSTCQIRVQISTDGLQKSHTKEDLPTTLVMALLVGSSVVSIDFNPVQQTILLVGTNSGEISIWDLSSRERIHRESFGIRNNPALSAALQDAIDKENGFFSIRRVIWTTDGCFFAVAFCQHLVQMYRFSGKSNLTSQFEIDAHNGGINDIAFSQPIKKMFVVTGGDDGAIRVWSAVSGLLVHTFVANHSKPVISICARSQYILSASSDGRIQSWRYDKPEPEHEFQGPVCSSVSFIAATGGSRLFSCGTMKDKSRSSFLMEWNEPHESVIRCYSGLSSHRDGALQFDMAGDCILAVGVDSRVKFWNVDQSVPLASIDAEGGLPRFPRVKFNKSGSILAVTADGNLAIKILASERGKAMLSPSDQPSTARTSSNMDDAGTSCTATVPFIGPMTSAAIAEPECGVGTSKSEKETVAPMTPILVLDQESNGEDLAARNNAMRLNEIDEPSQCLSLRLPDVSLAGKVHKLVYTNGGDAILALASNGINKLWRWDKTCLNPFSKATAREPPIYSMPSDGLLINEVGPIDLEAHSFALSKDDKYLISASGGPVSLFSIGDSQKLGSFLRPPSIASVFTFHPDNNNRVAIGMNDSAILIYEPQRKKVCHILNGHKKRVTGLSFSTKLNVLVSSGVDARLCIWNMETWKNEKTVRMELNQEGVNLAHIGVEFHPDQVHLLVVHATQLRMYNAREMEQVHQWSPNDMMIFSSAYSCDSEMVYACMTNKTVIVLTRNLHTKFRINPGVYFSAERLNVYPVVAAAHPSQPTQFAIGMSDGGVQIFEPLTSDGQWGTMPLVPQIGANNPA</sequence>
<gene>
    <name evidence="6" type="ORF">LUZ62_073536</name>
</gene>
<dbReference type="InterPro" id="IPR015943">
    <property type="entry name" value="WD40/YVTN_repeat-like_dom_sf"/>
</dbReference>
<evidence type="ECO:0000256" key="3">
    <source>
        <dbReference type="PROSITE-ProRule" id="PRU00221"/>
    </source>
</evidence>
<protein>
    <submittedName>
        <fullName evidence="6">Topless-related 1-like protein</fullName>
    </submittedName>
</protein>
<keyword evidence="2" id="KW-0677">Repeat</keyword>
<dbReference type="InterPro" id="IPR019775">
    <property type="entry name" value="WD40_repeat_CS"/>
</dbReference>
<feature type="repeat" description="WD" evidence="3">
    <location>
        <begin position="418"/>
        <end position="461"/>
    </location>
</feature>
<dbReference type="PROSITE" id="PS00678">
    <property type="entry name" value="WD_REPEATS_1"/>
    <property type="match status" value="1"/>
</dbReference>
<dbReference type="InterPro" id="IPR006594">
    <property type="entry name" value="LisH"/>
</dbReference>
<dbReference type="AlphaFoldDB" id="A0AAV8D6N5"/>
<keyword evidence="7" id="KW-1185">Reference proteome</keyword>
<proteinExistence type="predicted"/>
<dbReference type="InterPro" id="IPR001680">
    <property type="entry name" value="WD40_rpt"/>
</dbReference>
<feature type="compositionally biased region" description="Polar residues" evidence="4">
    <location>
        <begin position="639"/>
        <end position="655"/>
    </location>
</feature>
<feature type="region of interest" description="Disordered" evidence="4">
    <location>
        <begin position="636"/>
        <end position="655"/>
    </location>
</feature>
<dbReference type="InterPro" id="IPR006595">
    <property type="entry name" value="CTLH_C"/>
</dbReference>
<reference evidence="6" key="1">
    <citation type="submission" date="2022-08" db="EMBL/GenBank/DDBJ databases">
        <authorList>
            <person name="Marques A."/>
        </authorList>
    </citation>
    <scope>NUCLEOTIDE SEQUENCE</scope>
    <source>
        <strain evidence="6">RhyPub2mFocal</strain>
        <tissue evidence="6">Leaves</tissue>
    </source>
</reference>
<dbReference type="PROSITE" id="PS50896">
    <property type="entry name" value="LISH"/>
    <property type="match status" value="1"/>
</dbReference>
<name>A0AAV8D6N5_9POAL</name>
<evidence type="ECO:0000313" key="6">
    <source>
        <dbReference type="EMBL" id="KAJ4763161.1"/>
    </source>
</evidence>
<evidence type="ECO:0000313" key="7">
    <source>
        <dbReference type="Proteomes" id="UP001140206"/>
    </source>
</evidence>
<dbReference type="SUPFAM" id="SSF50978">
    <property type="entry name" value="WD40 repeat-like"/>
    <property type="match status" value="2"/>
</dbReference>
<evidence type="ECO:0000256" key="4">
    <source>
        <dbReference type="SAM" id="MobiDB-lite"/>
    </source>
</evidence>
<dbReference type="PROSITE" id="PS50897">
    <property type="entry name" value="CTLH"/>
    <property type="match status" value="1"/>
</dbReference>
<dbReference type="GO" id="GO:0006355">
    <property type="term" value="P:regulation of DNA-templated transcription"/>
    <property type="evidence" value="ECO:0007669"/>
    <property type="project" value="InterPro"/>
</dbReference>
<comment type="caution">
    <text evidence="6">The sequence shown here is derived from an EMBL/GenBank/DDBJ whole genome shotgun (WGS) entry which is preliminary data.</text>
</comment>
<dbReference type="PANTHER" id="PTHR44083">
    <property type="entry name" value="TOPLESS-RELATED PROTEIN 1-RELATED"/>
    <property type="match status" value="1"/>
</dbReference>
<dbReference type="PANTHER" id="PTHR44083:SF17">
    <property type="entry name" value="TRANSDUCIN FAMILY PROTEIN _ WD-40 REPEAT FAMILY PROTEIN"/>
    <property type="match status" value="1"/>
</dbReference>